<evidence type="ECO:0000313" key="6">
    <source>
        <dbReference type="Proteomes" id="UP000008210"/>
    </source>
</evidence>
<dbReference type="SMART" id="SM00062">
    <property type="entry name" value="PBPb"/>
    <property type="match status" value="1"/>
</dbReference>
<dbReference type="PANTHER" id="PTHR37423">
    <property type="entry name" value="SOLUBLE LYTIC MUREIN TRANSGLYCOSYLASE-RELATED"/>
    <property type="match status" value="1"/>
</dbReference>
<dbReference type="eggNOG" id="COG4623">
    <property type="taxonomic scope" value="Bacteria"/>
</dbReference>
<dbReference type="Gene3D" id="3.40.190.10">
    <property type="entry name" value="Periplasmic binding protein-like II"/>
    <property type="match status" value="2"/>
</dbReference>
<gene>
    <name evidence="5" type="ordered locus">H16_A0703</name>
</gene>
<dbReference type="CDD" id="cd01009">
    <property type="entry name" value="PBP2_YfhD_N"/>
    <property type="match status" value="1"/>
</dbReference>
<protein>
    <submittedName>
        <fullName evidence="5">Putative transglycosylase</fullName>
    </submittedName>
</protein>
<dbReference type="SUPFAM" id="SSF53955">
    <property type="entry name" value="Lysozyme-like"/>
    <property type="match status" value="1"/>
</dbReference>
<keyword evidence="3" id="KW-0472">Membrane</keyword>
<dbReference type="HOGENOM" id="CLU_027494_1_0_4"/>
<sequence length="524" mass="58558">MRLSARLAICAMSAAHPRHWFAGLLLSGLVGALSLCSTFAVAQQKPAPASAPVAAPAAKAATGKADVARPRGLNLANKPRMGDFDVMVNSRVIRVLVPYSRTLYFSDKGHERGITAELVREFERYLNKTYASRLGKRPLTIIIIPTTRDRLLPDLAAGLGDIAAGNLTETEARLKMVDFAAPRDRKPVRELIVTGPKSPALKSLDDLAGKTVHVRRASSYYDSLTALNNRLRQSGKAPMKLVLLPDALEDEDVLEMLNAGLLEIVVVDDWKAAMWAQILPDIKVRQDLAVREGGYVGWAFRKDSPQLRQVIDDFYVNYVKKQGMAEYLIKQSMRRVKQIKNNTEDAEYKRFQQTVAFFEKYGKDHGFDPLMLAAQGFQESQLNQQARSRVGAVGIMQIMPATGKELNVGNIQMVESNIHAGAKYMDRLMTKYFPDAHFSESNRPLFAFASYNAGPGNIAKMRKEAAARGLDPDKWFNNVEIVVAEKIGIETTTYVRNIYKYYAAYRLTQDREAARERALKEVRK</sequence>
<comment type="similarity">
    <text evidence="2">Belongs to the transglycosylase Slt family.</text>
</comment>
<evidence type="ECO:0000256" key="1">
    <source>
        <dbReference type="ARBA" id="ARBA00004339"/>
    </source>
</evidence>
<dbReference type="Pfam" id="PF00497">
    <property type="entry name" value="SBP_bac_3"/>
    <property type="match status" value="1"/>
</dbReference>
<evidence type="ECO:0000256" key="3">
    <source>
        <dbReference type="ARBA" id="ARBA00023237"/>
    </source>
</evidence>
<proteinExistence type="inferred from homology"/>
<dbReference type="Proteomes" id="UP000008210">
    <property type="component" value="Chromosome 1"/>
</dbReference>
<dbReference type="SUPFAM" id="SSF53850">
    <property type="entry name" value="Periplasmic binding protein-like II"/>
    <property type="match status" value="1"/>
</dbReference>
<reference evidence="5 6" key="1">
    <citation type="journal article" date="2006" name="Nat. Biotechnol.">
        <title>Genome sequence of the bioplastic-producing 'Knallgas' bacterium Ralstonia eutropha H16.</title>
        <authorList>
            <person name="Pohlmann A."/>
            <person name="Fricke W.F."/>
            <person name="Reinecke F."/>
            <person name="Kusian B."/>
            <person name="Liesegang H."/>
            <person name="Cramm R."/>
            <person name="Eitinger T."/>
            <person name="Ewering C."/>
            <person name="Potter M."/>
            <person name="Schwartz E."/>
            <person name="Strittmatter A."/>
            <person name="Voss I."/>
            <person name="Gottschalk G."/>
            <person name="Steinbuechel A."/>
            <person name="Friedrich B."/>
            <person name="Bowien B."/>
        </authorList>
    </citation>
    <scope>NUCLEOTIDE SEQUENCE [LARGE SCALE GENOMIC DNA]</scope>
    <source>
        <strain evidence="6">ATCC 17699 / DSM 428 / KCTC 22496 / NCIMB 10442 / H16 / Stanier 337</strain>
    </source>
</reference>
<name>Q0KDS0_CUPNH</name>
<dbReference type="GO" id="GO:0009279">
    <property type="term" value="C:cell outer membrane"/>
    <property type="evidence" value="ECO:0007669"/>
    <property type="project" value="UniProtKB-SubCell"/>
</dbReference>
<dbReference type="CAZy" id="GH23">
    <property type="family name" value="Glycoside Hydrolase Family 23"/>
</dbReference>
<dbReference type="AlphaFoldDB" id="Q0KDS0"/>
<dbReference type="STRING" id="381666.H16_A0703"/>
<feature type="domain" description="Solute-binding protein family 3/N-terminal" evidence="4">
    <location>
        <begin position="92"/>
        <end position="336"/>
    </location>
</feature>
<dbReference type="Gene3D" id="1.10.530.10">
    <property type="match status" value="1"/>
</dbReference>
<keyword evidence="3" id="KW-0998">Cell outer membrane</keyword>
<dbReference type="InterPro" id="IPR023346">
    <property type="entry name" value="Lysozyme-like_dom_sf"/>
</dbReference>
<evidence type="ECO:0000259" key="4">
    <source>
        <dbReference type="SMART" id="SM00062"/>
    </source>
</evidence>
<dbReference type="PANTHER" id="PTHR37423:SF2">
    <property type="entry name" value="MEMBRANE-BOUND LYTIC MUREIN TRANSGLYCOSYLASE C"/>
    <property type="match status" value="1"/>
</dbReference>
<evidence type="ECO:0000313" key="5">
    <source>
        <dbReference type="EMBL" id="CAJ91851.1"/>
    </source>
</evidence>
<keyword evidence="6" id="KW-1185">Reference proteome</keyword>
<organism evidence="5 6">
    <name type="scientific">Cupriavidus necator (strain ATCC 17699 / DSM 428 / KCTC 22496 / NCIMB 10442 / H16 / Stanier 337)</name>
    <name type="common">Ralstonia eutropha</name>
    <dbReference type="NCBI Taxonomy" id="381666"/>
    <lineage>
        <taxon>Bacteria</taxon>
        <taxon>Pseudomonadati</taxon>
        <taxon>Pseudomonadota</taxon>
        <taxon>Betaproteobacteria</taxon>
        <taxon>Burkholderiales</taxon>
        <taxon>Burkholderiaceae</taxon>
        <taxon>Cupriavidus</taxon>
    </lineage>
</organism>
<dbReference type="CDD" id="cd13403">
    <property type="entry name" value="MLTF-like"/>
    <property type="match status" value="1"/>
</dbReference>
<dbReference type="InterPro" id="IPR001638">
    <property type="entry name" value="Solute-binding_3/MltF_N"/>
</dbReference>
<dbReference type="Pfam" id="PF01464">
    <property type="entry name" value="SLT"/>
    <property type="match status" value="1"/>
</dbReference>
<accession>Q0KDS0</accession>
<evidence type="ECO:0000256" key="2">
    <source>
        <dbReference type="ARBA" id="ARBA00007734"/>
    </source>
</evidence>
<comment type="subcellular location">
    <subcellularLocation>
        <location evidence="1">Cell outer membrane</location>
        <topology evidence="1">Peripheral membrane protein</topology>
    </subcellularLocation>
</comment>
<dbReference type="EMBL" id="AM260479">
    <property type="protein sequence ID" value="CAJ91851.1"/>
    <property type="molecule type" value="Genomic_DNA"/>
</dbReference>
<dbReference type="InterPro" id="IPR008258">
    <property type="entry name" value="Transglycosylase_SLT_dom_1"/>
</dbReference>
<dbReference type="KEGG" id="reh:H16_A0703"/>